<evidence type="ECO:0000256" key="4">
    <source>
        <dbReference type="ARBA" id="ARBA00022989"/>
    </source>
</evidence>
<feature type="transmembrane region" description="Helical" evidence="6">
    <location>
        <begin position="205"/>
        <end position="228"/>
    </location>
</feature>
<evidence type="ECO:0000256" key="3">
    <source>
        <dbReference type="ARBA" id="ARBA00022692"/>
    </source>
</evidence>
<feature type="transmembrane region" description="Helical" evidence="6">
    <location>
        <begin position="305"/>
        <end position="333"/>
    </location>
</feature>
<evidence type="ECO:0000313" key="8">
    <source>
        <dbReference type="Proteomes" id="UP000004344"/>
    </source>
</evidence>
<dbReference type="AlphaFoldDB" id="G6FR41"/>
<feature type="transmembrane region" description="Helical" evidence="6">
    <location>
        <begin position="161"/>
        <end position="185"/>
    </location>
</feature>
<dbReference type="InterPro" id="IPR002549">
    <property type="entry name" value="AI-2E-like"/>
</dbReference>
<feature type="transmembrane region" description="Helical" evidence="6">
    <location>
        <begin position="262"/>
        <end position="285"/>
    </location>
</feature>
<reference evidence="7 8" key="1">
    <citation type="submission" date="2011-09" db="EMBL/GenBank/DDBJ databases">
        <title>The draft genome of Fischerella sp. JSC-11.</title>
        <authorList>
            <consortium name="US DOE Joint Genome Institute (JGI-PGF)"/>
            <person name="Lucas S."/>
            <person name="Han J."/>
            <person name="Lapidus A."/>
            <person name="Cheng J.-F."/>
            <person name="Goodwin L."/>
            <person name="Pitluck S."/>
            <person name="Peters L."/>
            <person name="Land M.L."/>
            <person name="Hauser L."/>
            <person name="Sarkisova S."/>
            <person name="Bryant D.A."/>
            <person name="Brown I."/>
            <person name="Woyke T.J."/>
        </authorList>
    </citation>
    <scope>NUCLEOTIDE SEQUENCE [LARGE SCALE GENOMIC DNA]</scope>
    <source>
        <strain evidence="7 8">JSC-11</strain>
    </source>
</reference>
<evidence type="ECO:0000256" key="2">
    <source>
        <dbReference type="ARBA" id="ARBA00009773"/>
    </source>
</evidence>
<evidence type="ECO:0000256" key="6">
    <source>
        <dbReference type="SAM" id="Phobius"/>
    </source>
</evidence>
<dbReference type="Proteomes" id="UP000004344">
    <property type="component" value="Unassembled WGS sequence"/>
</dbReference>
<keyword evidence="8" id="KW-1185">Reference proteome</keyword>
<keyword evidence="5 6" id="KW-0472">Membrane</keyword>
<feature type="transmembrane region" description="Helical" evidence="6">
    <location>
        <begin position="41"/>
        <end position="59"/>
    </location>
</feature>
<accession>G6FR41</accession>
<evidence type="ECO:0000256" key="1">
    <source>
        <dbReference type="ARBA" id="ARBA00004141"/>
    </source>
</evidence>
<evidence type="ECO:0008006" key="9">
    <source>
        <dbReference type="Google" id="ProtNLM"/>
    </source>
</evidence>
<proteinExistence type="inferred from homology"/>
<gene>
    <name evidence="7" type="ORF">FJSC11DRAFT_1338</name>
</gene>
<dbReference type="EMBL" id="AGIZ01000004">
    <property type="protein sequence ID" value="EHC15915.1"/>
    <property type="molecule type" value="Genomic_DNA"/>
</dbReference>
<organism evidence="7 8">
    <name type="scientific">Fischerella thermalis JSC-11</name>
    <dbReference type="NCBI Taxonomy" id="741277"/>
    <lineage>
        <taxon>Bacteria</taxon>
        <taxon>Bacillati</taxon>
        <taxon>Cyanobacteriota</taxon>
        <taxon>Cyanophyceae</taxon>
        <taxon>Nostocales</taxon>
        <taxon>Hapalosiphonaceae</taxon>
        <taxon>Fischerella</taxon>
    </lineage>
</organism>
<comment type="subcellular location">
    <subcellularLocation>
        <location evidence="1">Membrane</location>
        <topology evidence="1">Multi-pass membrane protein</topology>
    </subcellularLocation>
</comment>
<evidence type="ECO:0000256" key="5">
    <source>
        <dbReference type="ARBA" id="ARBA00023136"/>
    </source>
</evidence>
<comment type="caution">
    <text evidence="7">The sequence shown here is derived from an EMBL/GenBank/DDBJ whole genome shotgun (WGS) entry which is preliminary data.</text>
</comment>
<protein>
    <recommendedName>
        <fullName evidence="9">Permease</fullName>
    </recommendedName>
</protein>
<evidence type="ECO:0000313" key="7">
    <source>
        <dbReference type="EMBL" id="EHC15915.1"/>
    </source>
</evidence>
<dbReference type="GeneID" id="35799760"/>
<dbReference type="PANTHER" id="PTHR21716">
    <property type="entry name" value="TRANSMEMBRANE PROTEIN"/>
    <property type="match status" value="1"/>
</dbReference>
<feature type="transmembrane region" description="Helical" evidence="6">
    <location>
        <begin position="12"/>
        <end position="35"/>
    </location>
</feature>
<keyword evidence="4 6" id="KW-1133">Transmembrane helix</keyword>
<dbReference type="GO" id="GO:0016020">
    <property type="term" value="C:membrane"/>
    <property type="evidence" value="ECO:0007669"/>
    <property type="project" value="UniProtKB-SubCell"/>
</dbReference>
<dbReference type="Pfam" id="PF01594">
    <property type="entry name" value="AI-2E_transport"/>
    <property type="match status" value="1"/>
</dbReference>
<dbReference type="GO" id="GO:0055085">
    <property type="term" value="P:transmembrane transport"/>
    <property type="evidence" value="ECO:0007669"/>
    <property type="project" value="TreeGrafter"/>
</dbReference>
<name>G6FR41_9CYAN</name>
<dbReference type="RefSeq" id="WP_009455788.1">
    <property type="nucleotide sequence ID" value="NZ_AGIZ01000004.1"/>
</dbReference>
<sequence>MNSLENNNFWSRLNNFVLVRFLLLVASGWAIVMLLAYFEPVIVIFTFAAILAFLLSYPVKWLKRFLPHSLAVIVIFLLSIVIIGSLTITVGLTVVSQGQQLIDSLTDFLNSLVPLLERIESLFRSRNIQLDLTVIEEEIRVQAISSLVASLVILQTFLTNFVTFILIAVIAFFMLLDGGKLWYLILKLLPKHRRNRFNNIVKRNFLGFFQGQLILTLFLTSSTFIAFLLLKVPFALILSVIVGLLDIIPGIGATLGIGTITLIILSQGVWLALKVLVVCIILQQIQDNLIAPRIMQGALNLNPVVVFFALLVGARVAGLLGIFIAIPIAGVIVSMFEIDEMKSEV</sequence>
<feature type="transmembrane region" description="Helical" evidence="6">
    <location>
        <begin position="71"/>
        <end position="95"/>
    </location>
</feature>
<feature type="transmembrane region" description="Helical" evidence="6">
    <location>
        <begin position="234"/>
        <end position="255"/>
    </location>
</feature>
<comment type="similarity">
    <text evidence="2">Belongs to the autoinducer-2 exporter (AI-2E) (TC 2.A.86) family.</text>
</comment>
<keyword evidence="3 6" id="KW-0812">Transmembrane</keyword>
<dbReference type="PANTHER" id="PTHR21716:SF66">
    <property type="entry name" value="TRANSPORT PROTEIN SLL0063-RELATED"/>
    <property type="match status" value="1"/>
</dbReference>